<name>A0A821RN83_9NEOP</name>
<dbReference type="InterPro" id="IPR005062">
    <property type="entry name" value="SAC3/GANP/THP3_conserved"/>
</dbReference>
<organism evidence="2 3">
    <name type="scientific">Pieris macdunnoughi</name>
    <dbReference type="NCBI Taxonomy" id="345717"/>
    <lineage>
        <taxon>Eukaryota</taxon>
        <taxon>Metazoa</taxon>
        <taxon>Ecdysozoa</taxon>
        <taxon>Arthropoda</taxon>
        <taxon>Hexapoda</taxon>
        <taxon>Insecta</taxon>
        <taxon>Pterygota</taxon>
        <taxon>Neoptera</taxon>
        <taxon>Endopterygota</taxon>
        <taxon>Lepidoptera</taxon>
        <taxon>Glossata</taxon>
        <taxon>Ditrysia</taxon>
        <taxon>Papilionoidea</taxon>
        <taxon>Pieridae</taxon>
        <taxon>Pierinae</taxon>
        <taxon>Pieris</taxon>
    </lineage>
</organism>
<evidence type="ECO:0000313" key="2">
    <source>
        <dbReference type="EMBL" id="CAF4843620.1"/>
    </source>
</evidence>
<accession>A0A821RN83</accession>
<dbReference type="InterPro" id="IPR045107">
    <property type="entry name" value="SAC3/GANP/THP3"/>
</dbReference>
<feature type="domain" description="SAC3/GANP/THP3 conserved" evidence="1">
    <location>
        <begin position="26"/>
        <end position="326"/>
    </location>
</feature>
<dbReference type="OrthoDB" id="264795at2759"/>
<comment type="caution">
    <text evidence="2">The sequence shown here is derived from an EMBL/GenBank/DDBJ whole genome shotgun (WGS) entry which is preliminary data.</text>
</comment>
<reference evidence="2" key="1">
    <citation type="submission" date="2021-02" db="EMBL/GenBank/DDBJ databases">
        <authorList>
            <person name="Steward A R."/>
        </authorList>
    </citation>
    <scope>NUCLEOTIDE SEQUENCE</scope>
</reference>
<dbReference type="Gene3D" id="1.25.40.990">
    <property type="match status" value="1"/>
</dbReference>
<sequence length="365" mass="42600">MSYLNYLCNNQGPNKREKIIGTCYTMCPQEEIWLRKREKLIHILEVVGDNFKLVKSYSRSAADANMAVPSLLRPYNVLKKTVNYLLHEVGKRTNVPVIVIYDFLNDRLRSVRQDMTIQRLLPEQCVELLEPIIRFHVYFAYRLCEKPIKEFDPVLNNKLLLECVKWFLSCADEMDRLNRCFNIDNTALSLDMVNLEDSKNMYDRVLVESLYILCNIENNQLLVRYLGLPSYIKRNPRLKLAYEIAIANLKNDFMRVCRLSHGLCPLTTCAFVIFLPTLQKRILQIMSSAYNSKQLTVPTTVLQDWLLFNNVVDVTECCKLYGLNVDNGVQFNKMSFKCDIEVHKPKLNNRLTGEQIINLEDVLTY</sequence>
<dbReference type="Proteomes" id="UP000663880">
    <property type="component" value="Unassembled WGS sequence"/>
</dbReference>
<dbReference type="PANTHER" id="PTHR12436">
    <property type="entry name" value="80 KDA MCM3-ASSOCIATED PROTEIN"/>
    <property type="match status" value="1"/>
</dbReference>
<dbReference type="GO" id="GO:0005634">
    <property type="term" value="C:nucleus"/>
    <property type="evidence" value="ECO:0007669"/>
    <property type="project" value="TreeGrafter"/>
</dbReference>
<gene>
    <name evidence="2" type="ORF">PMACD_LOCUS6408</name>
</gene>
<protein>
    <recommendedName>
        <fullName evidence="1">SAC3/GANP/THP3 conserved domain-containing protein</fullName>
    </recommendedName>
</protein>
<dbReference type="GO" id="GO:0051298">
    <property type="term" value="P:centrosome duplication"/>
    <property type="evidence" value="ECO:0007669"/>
    <property type="project" value="TreeGrafter"/>
</dbReference>
<dbReference type="Pfam" id="PF03399">
    <property type="entry name" value="SAC3_GANP"/>
    <property type="match status" value="1"/>
</dbReference>
<dbReference type="EMBL" id="CAJOBZ010000014">
    <property type="protein sequence ID" value="CAF4843620.1"/>
    <property type="molecule type" value="Genomic_DNA"/>
</dbReference>
<dbReference type="GO" id="GO:0051225">
    <property type="term" value="P:spindle assembly"/>
    <property type="evidence" value="ECO:0007669"/>
    <property type="project" value="TreeGrafter"/>
</dbReference>
<dbReference type="GO" id="GO:0005819">
    <property type="term" value="C:spindle"/>
    <property type="evidence" value="ECO:0007669"/>
    <property type="project" value="TreeGrafter"/>
</dbReference>
<dbReference type="PANTHER" id="PTHR12436:SF38">
    <property type="entry name" value="SAC3 DOMAIN-CONTAINING PROTEIN 1"/>
    <property type="match status" value="1"/>
</dbReference>
<dbReference type="AlphaFoldDB" id="A0A821RN83"/>
<keyword evidence="3" id="KW-1185">Reference proteome</keyword>
<evidence type="ECO:0000313" key="3">
    <source>
        <dbReference type="Proteomes" id="UP000663880"/>
    </source>
</evidence>
<dbReference type="GO" id="GO:0005813">
    <property type="term" value="C:centrosome"/>
    <property type="evidence" value="ECO:0007669"/>
    <property type="project" value="TreeGrafter"/>
</dbReference>
<evidence type="ECO:0000259" key="1">
    <source>
        <dbReference type="Pfam" id="PF03399"/>
    </source>
</evidence>
<proteinExistence type="predicted"/>